<dbReference type="PROSITE" id="PS00178">
    <property type="entry name" value="AA_TRNA_LIGASE_I"/>
    <property type="match status" value="1"/>
</dbReference>
<comment type="similarity">
    <text evidence="7">Belongs to the class-I aminoacyl-tRNA synthetase family.</text>
</comment>
<protein>
    <submittedName>
        <fullName evidence="9">tRNA glutamyl-Q(34) synthetase GluQRS</fullName>
    </submittedName>
</protein>
<feature type="non-terminal residue" evidence="9">
    <location>
        <position position="1"/>
    </location>
</feature>
<evidence type="ECO:0000259" key="8">
    <source>
        <dbReference type="Pfam" id="PF00749"/>
    </source>
</evidence>
<dbReference type="SUPFAM" id="SSF52374">
    <property type="entry name" value="Nucleotidylyl transferase"/>
    <property type="match status" value="1"/>
</dbReference>
<dbReference type="STRING" id="863239.GCA_000213935_01089"/>
<evidence type="ECO:0000256" key="5">
    <source>
        <dbReference type="ARBA" id="ARBA00022840"/>
    </source>
</evidence>
<dbReference type="InterPro" id="IPR001412">
    <property type="entry name" value="aa-tRNA-synth_I_CS"/>
</dbReference>
<dbReference type="PRINTS" id="PR00987">
    <property type="entry name" value="TRNASYNTHGLU"/>
</dbReference>
<dbReference type="InterPro" id="IPR020058">
    <property type="entry name" value="Glu/Gln-tRNA-synth_Ib_cat-dom"/>
</dbReference>
<dbReference type="GO" id="GO:0006424">
    <property type="term" value="P:glutamyl-tRNA aminoacylation"/>
    <property type="evidence" value="ECO:0007669"/>
    <property type="project" value="TreeGrafter"/>
</dbReference>
<dbReference type="GO" id="GO:0005829">
    <property type="term" value="C:cytosol"/>
    <property type="evidence" value="ECO:0007669"/>
    <property type="project" value="TreeGrafter"/>
</dbReference>
<reference evidence="9 10" key="1">
    <citation type="journal article" date="2018" name="Nat. Biotechnol.">
        <title>A standardized bacterial taxonomy based on genome phylogeny substantially revises the tree of life.</title>
        <authorList>
            <person name="Parks D.H."/>
            <person name="Chuvochina M."/>
            <person name="Waite D.W."/>
            <person name="Rinke C."/>
            <person name="Skarshewski A."/>
            <person name="Chaumeil P.A."/>
            <person name="Hugenholtz P."/>
        </authorList>
    </citation>
    <scope>NUCLEOTIDE SEQUENCE [LARGE SCALE GENOMIC DNA]</scope>
    <source>
        <strain evidence="9">UBA11247</strain>
    </source>
</reference>
<evidence type="ECO:0000256" key="1">
    <source>
        <dbReference type="ARBA" id="ARBA00022598"/>
    </source>
</evidence>
<dbReference type="GO" id="GO:0004818">
    <property type="term" value="F:glutamate-tRNA ligase activity"/>
    <property type="evidence" value="ECO:0007669"/>
    <property type="project" value="TreeGrafter"/>
</dbReference>
<dbReference type="Gene3D" id="3.40.50.620">
    <property type="entry name" value="HUPs"/>
    <property type="match status" value="1"/>
</dbReference>
<name>A0A3D4T3Z4_9CORY</name>
<dbReference type="InterPro" id="IPR000924">
    <property type="entry name" value="Glu/Gln-tRNA-synth"/>
</dbReference>
<keyword evidence="5 7" id="KW-0067">ATP-binding</keyword>
<evidence type="ECO:0000313" key="9">
    <source>
        <dbReference type="EMBL" id="HCT15460.1"/>
    </source>
</evidence>
<keyword evidence="3 7" id="KW-0547">Nucleotide-binding</keyword>
<evidence type="ECO:0000256" key="6">
    <source>
        <dbReference type="ARBA" id="ARBA00023146"/>
    </source>
</evidence>
<keyword evidence="7" id="KW-0648">Protein biosynthesis</keyword>
<evidence type="ECO:0000256" key="7">
    <source>
        <dbReference type="RuleBase" id="RU363037"/>
    </source>
</evidence>
<dbReference type="Proteomes" id="UP000261739">
    <property type="component" value="Unassembled WGS sequence"/>
</dbReference>
<dbReference type="InterPro" id="IPR049940">
    <property type="entry name" value="GluQ/Sye"/>
</dbReference>
<evidence type="ECO:0000256" key="4">
    <source>
        <dbReference type="ARBA" id="ARBA00022833"/>
    </source>
</evidence>
<dbReference type="PANTHER" id="PTHR43311:SF1">
    <property type="entry name" value="GLUTAMYL-Q TRNA(ASP) SYNTHETASE"/>
    <property type="match status" value="1"/>
</dbReference>
<dbReference type="InterPro" id="IPR014729">
    <property type="entry name" value="Rossmann-like_a/b/a_fold"/>
</dbReference>
<proteinExistence type="inferred from homology"/>
<keyword evidence="2" id="KW-0479">Metal-binding</keyword>
<evidence type="ECO:0000256" key="3">
    <source>
        <dbReference type="ARBA" id="ARBA00022741"/>
    </source>
</evidence>
<comment type="caution">
    <text evidence="9">The sequence shown here is derived from an EMBL/GenBank/DDBJ whole genome shotgun (WGS) entry which is preliminary data.</text>
</comment>
<organism evidence="9 10">
    <name type="scientific">Corynebacterium nuruki</name>
    <dbReference type="NCBI Taxonomy" id="1032851"/>
    <lineage>
        <taxon>Bacteria</taxon>
        <taxon>Bacillati</taxon>
        <taxon>Actinomycetota</taxon>
        <taxon>Actinomycetes</taxon>
        <taxon>Mycobacteriales</taxon>
        <taxon>Corynebacteriaceae</taxon>
        <taxon>Corynebacterium</taxon>
    </lineage>
</organism>
<keyword evidence="4" id="KW-0862">Zinc</keyword>
<accession>A0A3D4T3Z4</accession>
<dbReference type="NCBIfam" id="NF004315">
    <property type="entry name" value="PRK05710.1-4"/>
    <property type="match status" value="1"/>
</dbReference>
<dbReference type="AlphaFoldDB" id="A0A3D4T3Z4"/>
<keyword evidence="1 7" id="KW-0436">Ligase</keyword>
<keyword evidence="6 7" id="KW-0030">Aminoacyl-tRNA synthetase</keyword>
<feature type="domain" description="Glutamyl/glutaminyl-tRNA synthetase class Ib catalytic" evidence="8">
    <location>
        <begin position="2"/>
        <end position="261"/>
    </location>
</feature>
<dbReference type="EMBL" id="DQID01000306">
    <property type="protein sequence ID" value="HCT15460.1"/>
    <property type="molecule type" value="Genomic_DNA"/>
</dbReference>
<evidence type="ECO:0000313" key="10">
    <source>
        <dbReference type="Proteomes" id="UP000261739"/>
    </source>
</evidence>
<gene>
    <name evidence="9" type="ORF">DIW82_11950</name>
</gene>
<dbReference type="Pfam" id="PF00749">
    <property type="entry name" value="tRNA-synt_1c"/>
    <property type="match status" value="1"/>
</dbReference>
<evidence type="ECO:0000256" key="2">
    <source>
        <dbReference type="ARBA" id="ARBA00022723"/>
    </source>
</evidence>
<dbReference type="GO" id="GO:0005524">
    <property type="term" value="F:ATP binding"/>
    <property type="evidence" value="ECO:0007669"/>
    <property type="project" value="UniProtKB-KW"/>
</dbReference>
<sequence>GRYAPSPSGDLHLGNLRTAVLAQAWARATGRGFVLRIDDIDAQRSSALSADRQLEDLEAVGVTWDGVVARQSETVDRYAVALERLADEGLVYECYCSRRDIRDAARAPQAPHAVPGTYPGTCRNLSADQRERKREELAAEGRVPALRLRAGVTQWTVRERFSDRATDGRFTGPVDDMVLRRGGRGAGQDGDSGYAYNLAVVVDDTLAGVDQVVRGDDLLDSAPRQAYLAHLLDLPEVEYVHVPLVLGPTGQRLAKRDGAVTLRQLPGASYREKAAAARAWIGSSIGPDALADPALLSHSPVTWEGPSDS</sequence>
<dbReference type="PANTHER" id="PTHR43311">
    <property type="entry name" value="GLUTAMATE--TRNA LIGASE"/>
    <property type="match status" value="1"/>
</dbReference>